<gene>
    <name evidence="2" type="ORF">LARSCL_LOCUS19906</name>
</gene>
<evidence type="ECO:0000256" key="1">
    <source>
        <dbReference type="SAM" id="Phobius"/>
    </source>
</evidence>
<keyword evidence="1" id="KW-0472">Membrane</keyword>
<dbReference type="AlphaFoldDB" id="A0AAV2BKD3"/>
<comment type="caution">
    <text evidence="2">The sequence shown here is derived from an EMBL/GenBank/DDBJ whole genome shotgun (WGS) entry which is preliminary data.</text>
</comment>
<evidence type="ECO:0000313" key="3">
    <source>
        <dbReference type="Proteomes" id="UP001497382"/>
    </source>
</evidence>
<accession>A0AAV2BKD3</accession>
<keyword evidence="1" id="KW-1133">Transmembrane helix</keyword>
<proteinExistence type="predicted"/>
<name>A0AAV2BKD3_9ARAC</name>
<sequence>MSIIDVIRMKNPILVIYARKNFFSKVLYIYIYVLILMKDLFVVIYAGKTFLRKVF</sequence>
<reference evidence="2 3" key="1">
    <citation type="submission" date="2024-04" db="EMBL/GenBank/DDBJ databases">
        <authorList>
            <person name="Rising A."/>
            <person name="Reimegard J."/>
            <person name="Sonavane S."/>
            <person name="Akerstrom W."/>
            <person name="Nylinder S."/>
            <person name="Hedman E."/>
            <person name="Kallberg Y."/>
        </authorList>
    </citation>
    <scope>NUCLEOTIDE SEQUENCE [LARGE SCALE GENOMIC DNA]</scope>
</reference>
<keyword evidence="3" id="KW-1185">Reference proteome</keyword>
<keyword evidence="1" id="KW-0812">Transmembrane</keyword>
<dbReference type="Proteomes" id="UP001497382">
    <property type="component" value="Unassembled WGS sequence"/>
</dbReference>
<evidence type="ECO:0000313" key="2">
    <source>
        <dbReference type="EMBL" id="CAL1296677.1"/>
    </source>
</evidence>
<feature type="transmembrane region" description="Helical" evidence="1">
    <location>
        <begin position="27"/>
        <end position="47"/>
    </location>
</feature>
<dbReference type="EMBL" id="CAXIEN010000403">
    <property type="protein sequence ID" value="CAL1296677.1"/>
    <property type="molecule type" value="Genomic_DNA"/>
</dbReference>
<organism evidence="2 3">
    <name type="scientific">Larinioides sclopetarius</name>
    <dbReference type="NCBI Taxonomy" id="280406"/>
    <lineage>
        <taxon>Eukaryota</taxon>
        <taxon>Metazoa</taxon>
        <taxon>Ecdysozoa</taxon>
        <taxon>Arthropoda</taxon>
        <taxon>Chelicerata</taxon>
        <taxon>Arachnida</taxon>
        <taxon>Araneae</taxon>
        <taxon>Araneomorphae</taxon>
        <taxon>Entelegynae</taxon>
        <taxon>Araneoidea</taxon>
        <taxon>Araneidae</taxon>
        <taxon>Larinioides</taxon>
    </lineage>
</organism>
<protein>
    <submittedName>
        <fullName evidence="2">Uncharacterized protein</fullName>
    </submittedName>
</protein>